<dbReference type="PANTHER" id="PTHR43393:SF2">
    <property type="entry name" value="CYTOKININ RIBOSIDE 5'-MONOPHOSPHATE PHOSPHORIBOHYDROLASE"/>
    <property type="match status" value="1"/>
</dbReference>
<sequence length="364" mass="40813">MVVMDTLRPTALSRELDTLLKRLADHPHGELIARTLQQIVQISNAPERTRLDWKIINNALQDMEQAFRIFAPYANRRKVAIFGSSRTGPGTAIFEHARAFARRVVERGFMVVTGAGGGVMEAGNAGASTEESFGLNISLPFEQGANPHIDGDAKLIHFKYFFTRKLFFVRETDGFALFPGGLGTQDECFEVLTLLQTGKAAMLPLVMVDLPGGDYWQSWDAYLRTQLLGRGLISPADVNLYRITDDIDLACDHICQFYRVYHSSRYVGSQLVIRLQQELSNAFVESLNDHFYDILDQGRIVKSPALAREEKDEAHPLPRLVLHFDRASFGRLRMLIDAINNYEPSRDLHTDPAVRLGGSCGTNL</sequence>
<dbReference type="Pfam" id="PF03641">
    <property type="entry name" value="Lysine_decarbox"/>
    <property type="match status" value="1"/>
</dbReference>
<keyword evidence="2" id="KW-1185">Reference proteome</keyword>
<dbReference type="SUPFAM" id="SSF102405">
    <property type="entry name" value="MCP/YpsA-like"/>
    <property type="match status" value="1"/>
</dbReference>
<evidence type="ECO:0000313" key="2">
    <source>
        <dbReference type="Proteomes" id="UP001054846"/>
    </source>
</evidence>
<gene>
    <name evidence="1" type="ORF">ISF26_02070</name>
</gene>
<dbReference type="Gene3D" id="3.40.50.450">
    <property type="match status" value="1"/>
</dbReference>
<dbReference type="Proteomes" id="UP001054846">
    <property type="component" value="Chromosome"/>
</dbReference>
<reference evidence="1 2" key="1">
    <citation type="journal article" date="2021" name="Genome Biol. Evol.">
        <title>Complete Genome Sequencing of a Novel Gloeobacter Species from a Waterfall Cave in Mexico.</title>
        <authorList>
            <person name="Saw J.H."/>
            <person name="Cardona T."/>
            <person name="Montejano G."/>
        </authorList>
    </citation>
    <scope>NUCLEOTIDE SEQUENCE [LARGE SCALE GENOMIC DNA]</scope>
    <source>
        <strain evidence="1">MG652769</strain>
    </source>
</reference>
<organism evidence="1 2">
    <name type="scientific">Gloeobacter morelensis MG652769</name>
    <dbReference type="NCBI Taxonomy" id="2781736"/>
    <lineage>
        <taxon>Bacteria</taxon>
        <taxon>Bacillati</taxon>
        <taxon>Cyanobacteriota</taxon>
        <taxon>Cyanophyceae</taxon>
        <taxon>Gloeobacterales</taxon>
        <taxon>Gloeobacteraceae</taxon>
        <taxon>Gloeobacter</taxon>
        <taxon>Gloeobacter morelensis</taxon>
    </lineage>
</organism>
<protein>
    <submittedName>
        <fullName evidence="1">LOG family protein</fullName>
    </submittedName>
</protein>
<dbReference type="InterPro" id="IPR052341">
    <property type="entry name" value="LOG_family_nucleotidases"/>
</dbReference>
<dbReference type="PANTHER" id="PTHR43393">
    <property type="entry name" value="CYTOKININ RIBOSIDE 5'-MONOPHOSPHATE PHOSPHORIBOHYDROLASE"/>
    <property type="match status" value="1"/>
</dbReference>
<proteinExistence type="predicted"/>
<evidence type="ECO:0000313" key="1">
    <source>
        <dbReference type="EMBL" id="UFP95058.1"/>
    </source>
</evidence>
<dbReference type="InterPro" id="IPR031100">
    <property type="entry name" value="LOG_fam"/>
</dbReference>
<dbReference type="EMBL" id="CP063845">
    <property type="protein sequence ID" value="UFP95058.1"/>
    <property type="molecule type" value="Genomic_DNA"/>
</dbReference>
<accession>A0ABY3PNB3</accession>
<dbReference type="RefSeq" id="WP_418886943.1">
    <property type="nucleotide sequence ID" value="NZ_CP063845.1"/>
</dbReference>
<name>A0ABY3PNB3_9CYAN</name>